<sequence>RESTAEQSDCDDISQVVTSLRDKSDHDRDSRRDALDPSRPAVCRDLFGRHGEVDNRPDWCETELAKLSRDFAARWDLELEPESNNIIITDAWEVCHDVPEVYLRMLEHPKTENNCVRTTNRRTAFTQRRIS</sequence>
<comment type="caution">
    <text evidence="1">The sequence shown here is derived from an EMBL/GenBank/DDBJ whole genome shotgun (WGS) entry which is preliminary data.</text>
</comment>
<accession>A0AC60NVX4</accession>
<proteinExistence type="predicted"/>
<keyword evidence="2" id="KW-1185">Reference proteome</keyword>
<dbReference type="Proteomes" id="UP000805193">
    <property type="component" value="Unassembled WGS sequence"/>
</dbReference>
<organism evidence="1 2">
    <name type="scientific">Ixodes persulcatus</name>
    <name type="common">Taiga tick</name>
    <dbReference type="NCBI Taxonomy" id="34615"/>
    <lineage>
        <taxon>Eukaryota</taxon>
        <taxon>Metazoa</taxon>
        <taxon>Ecdysozoa</taxon>
        <taxon>Arthropoda</taxon>
        <taxon>Chelicerata</taxon>
        <taxon>Arachnida</taxon>
        <taxon>Acari</taxon>
        <taxon>Parasitiformes</taxon>
        <taxon>Ixodida</taxon>
        <taxon>Ixodoidea</taxon>
        <taxon>Ixodidae</taxon>
        <taxon>Ixodinae</taxon>
        <taxon>Ixodes</taxon>
    </lineage>
</organism>
<gene>
    <name evidence="1" type="ORF">HPB47_011640</name>
</gene>
<name>A0AC60NVX4_IXOPE</name>
<feature type="non-terminal residue" evidence="1">
    <location>
        <position position="1"/>
    </location>
</feature>
<dbReference type="EMBL" id="JABSTQ010011450">
    <property type="protein sequence ID" value="KAG0411242.1"/>
    <property type="molecule type" value="Genomic_DNA"/>
</dbReference>
<feature type="non-terminal residue" evidence="1">
    <location>
        <position position="131"/>
    </location>
</feature>
<evidence type="ECO:0000313" key="1">
    <source>
        <dbReference type="EMBL" id="KAG0411242.1"/>
    </source>
</evidence>
<evidence type="ECO:0000313" key="2">
    <source>
        <dbReference type="Proteomes" id="UP000805193"/>
    </source>
</evidence>
<reference evidence="1 2" key="1">
    <citation type="journal article" date="2020" name="Cell">
        <title>Large-Scale Comparative Analyses of Tick Genomes Elucidate Their Genetic Diversity and Vector Capacities.</title>
        <authorList>
            <consortium name="Tick Genome and Microbiome Consortium (TIGMIC)"/>
            <person name="Jia N."/>
            <person name="Wang J."/>
            <person name="Shi W."/>
            <person name="Du L."/>
            <person name="Sun Y."/>
            <person name="Zhan W."/>
            <person name="Jiang J.F."/>
            <person name="Wang Q."/>
            <person name="Zhang B."/>
            <person name="Ji P."/>
            <person name="Bell-Sakyi L."/>
            <person name="Cui X.M."/>
            <person name="Yuan T.T."/>
            <person name="Jiang B.G."/>
            <person name="Yang W.F."/>
            <person name="Lam T.T."/>
            <person name="Chang Q.C."/>
            <person name="Ding S.J."/>
            <person name="Wang X.J."/>
            <person name="Zhu J.G."/>
            <person name="Ruan X.D."/>
            <person name="Zhao L."/>
            <person name="Wei J.T."/>
            <person name="Ye R.Z."/>
            <person name="Que T.C."/>
            <person name="Du C.H."/>
            <person name="Zhou Y.H."/>
            <person name="Cheng J.X."/>
            <person name="Dai P.F."/>
            <person name="Guo W.B."/>
            <person name="Han X.H."/>
            <person name="Huang E.J."/>
            <person name="Li L.F."/>
            <person name="Wei W."/>
            <person name="Gao Y.C."/>
            <person name="Liu J.Z."/>
            <person name="Shao H.Z."/>
            <person name="Wang X."/>
            <person name="Wang C.C."/>
            <person name="Yang T.C."/>
            <person name="Huo Q.B."/>
            <person name="Li W."/>
            <person name="Chen H.Y."/>
            <person name="Chen S.E."/>
            <person name="Zhou L.G."/>
            <person name="Ni X.B."/>
            <person name="Tian J.H."/>
            <person name="Sheng Y."/>
            <person name="Liu T."/>
            <person name="Pan Y.S."/>
            <person name="Xia L.Y."/>
            <person name="Li J."/>
            <person name="Zhao F."/>
            <person name="Cao W.C."/>
        </authorList>
    </citation>
    <scope>NUCLEOTIDE SEQUENCE [LARGE SCALE GENOMIC DNA]</scope>
    <source>
        <strain evidence="1">Iper-2018</strain>
    </source>
</reference>
<protein>
    <submittedName>
        <fullName evidence="1">Uncharacterized protein</fullName>
    </submittedName>
</protein>